<dbReference type="AlphaFoldDB" id="A0A388LJH9"/>
<keyword evidence="1" id="KW-0479">Metal-binding</keyword>
<dbReference type="STRING" id="69332.A0A388LJH9"/>
<keyword evidence="3" id="KW-0106">Calcium</keyword>
<keyword evidence="2" id="KW-0677">Repeat</keyword>
<organism evidence="5 6">
    <name type="scientific">Chara braunii</name>
    <name type="common">Braun's stonewort</name>
    <dbReference type="NCBI Taxonomy" id="69332"/>
    <lineage>
        <taxon>Eukaryota</taxon>
        <taxon>Viridiplantae</taxon>
        <taxon>Streptophyta</taxon>
        <taxon>Charophyceae</taxon>
        <taxon>Charales</taxon>
        <taxon>Characeae</taxon>
        <taxon>Chara</taxon>
    </lineage>
</organism>
<dbReference type="OMA" id="YADINAC"/>
<comment type="caution">
    <text evidence="5">The sequence shown here is derived from an EMBL/GenBank/DDBJ whole genome shotgun (WGS) entry which is preliminary data.</text>
</comment>
<evidence type="ECO:0000256" key="1">
    <source>
        <dbReference type="ARBA" id="ARBA00022723"/>
    </source>
</evidence>
<dbReference type="PANTHER" id="PTHR34524:SF6">
    <property type="entry name" value="CALCYPHOSINE LIKE"/>
    <property type="match status" value="1"/>
</dbReference>
<dbReference type="InterPro" id="IPR051581">
    <property type="entry name" value="Ca-bind"/>
</dbReference>
<protein>
    <recommendedName>
        <fullName evidence="4">EF-hand domain-containing protein</fullName>
    </recommendedName>
</protein>
<dbReference type="SUPFAM" id="SSF47473">
    <property type="entry name" value="EF-hand"/>
    <property type="match status" value="2"/>
</dbReference>
<evidence type="ECO:0000256" key="2">
    <source>
        <dbReference type="ARBA" id="ARBA00022737"/>
    </source>
</evidence>
<dbReference type="Gene3D" id="1.10.238.10">
    <property type="entry name" value="EF-hand"/>
    <property type="match status" value="3"/>
</dbReference>
<dbReference type="OrthoDB" id="272072at2759"/>
<evidence type="ECO:0000313" key="5">
    <source>
        <dbReference type="EMBL" id="GBG82427.1"/>
    </source>
</evidence>
<evidence type="ECO:0000259" key="4">
    <source>
        <dbReference type="PROSITE" id="PS50222"/>
    </source>
</evidence>
<dbReference type="GO" id="GO:0005509">
    <property type="term" value="F:calcium ion binding"/>
    <property type="evidence" value="ECO:0007669"/>
    <property type="project" value="InterPro"/>
</dbReference>
<reference evidence="5 6" key="1">
    <citation type="journal article" date="2018" name="Cell">
        <title>The Chara Genome: Secondary Complexity and Implications for Plant Terrestrialization.</title>
        <authorList>
            <person name="Nishiyama T."/>
            <person name="Sakayama H."/>
            <person name="Vries J.D."/>
            <person name="Buschmann H."/>
            <person name="Saint-Marcoux D."/>
            <person name="Ullrich K.K."/>
            <person name="Haas F.B."/>
            <person name="Vanderstraeten L."/>
            <person name="Becker D."/>
            <person name="Lang D."/>
            <person name="Vosolsobe S."/>
            <person name="Rombauts S."/>
            <person name="Wilhelmsson P.K.I."/>
            <person name="Janitza P."/>
            <person name="Kern R."/>
            <person name="Heyl A."/>
            <person name="Rumpler F."/>
            <person name="Villalobos L.I.A.C."/>
            <person name="Clay J.M."/>
            <person name="Skokan R."/>
            <person name="Toyoda A."/>
            <person name="Suzuki Y."/>
            <person name="Kagoshima H."/>
            <person name="Schijlen E."/>
            <person name="Tajeshwar N."/>
            <person name="Catarino B."/>
            <person name="Hetherington A.J."/>
            <person name="Saltykova A."/>
            <person name="Bonnot C."/>
            <person name="Breuninger H."/>
            <person name="Symeonidi A."/>
            <person name="Radhakrishnan G.V."/>
            <person name="Van Nieuwerburgh F."/>
            <person name="Deforce D."/>
            <person name="Chang C."/>
            <person name="Karol K.G."/>
            <person name="Hedrich R."/>
            <person name="Ulvskov P."/>
            <person name="Glockner G."/>
            <person name="Delwiche C.F."/>
            <person name="Petrasek J."/>
            <person name="Van de Peer Y."/>
            <person name="Friml J."/>
            <person name="Beilby M."/>
            <person name="Dolan L."/>
            <person name="Kohara Y."/>
            <person name="Sugano S."/>
            <person name="Fujiyama A."/>
            <person name="Delaux P.-M."/>
            <person name="Quint M."/>
            <person name="TheiBen G."/>
            <person name="Hagemann M."/>
            <person name="Harholt J."/>
            <person name="Dunand C."/>
            <person name="Zachgo S."/>
            <person name="Langdale J."/>
            <person name="Maumus F."/>
            <person name="Straeten D.V.D."/>
            <person name="Gould S.B."/>
            <person name="Rensing S.A."/>
        </authorList>
    </citation>
    <scope>NUCLEOTIDE SEQUENCE [LARGE SCALE GENOMIC DNA]</scope>
    <source>
        <strain evidence="5 6">S276</strain>
    </source>
</reference>
<dbReference type="EMBL" id="BFEA01000406">
    <property type="protein sequence ID" value="GBG82427.1"/>
    <property type="molecule type" value="Genomic_DNA"/>
</dbReference>
<keyword evidence="6" id="KW-1185">Reference proteome</keyword>
<accession>A0A388LJH9</accession>
<dbReference type="InterPro" id="IPR002048">
    <property type="entry name" value="EF_hand_dom"/>
</dbReference>
<gene>
    <name evidence="5" type="ORF">CBR_g34803</name>
</gene>
<name>A0A388LJH9_CHABU</name>
<dbReference type="Proteomes" id="UP000265515">
    <property type="component" value="Unassembled WGS sequence"/>
</dbReference>
<dbReference type="InterPro" id="IPR011992">
    <property type="entry name" value="EF-hand-dom_pair"/>
</dbReference>
<dbReference type="PROSITE" id="PS50222">
    <property type="entry name" value="EF_HAND_2"/>
    <property type="match status" value="1"/>
</dbReference>
<proteinExistence type="predicted"/>
<evidence type="ECO:0000256" key="3">
    <source>
        <dbReference type="ARBA" id="ARBA00022837"/>
    </source>
</evidence>
<dbReference type="Gramene" id="GBG82427">
    <property type="protein sequence ID" value="GBG82427"/>
    <property type="gene ID" value="CBR_g34803"/>
</dbReference>
<feature type="domain" description="EF-hand" evidence="4">
    <location>
        <begin position="183"/>
        <end position="218"/>
    </location>
</feature>
<dbReference type="PANTHER" id="PTHR34524">
    <property type="entry name" value="CALCYPHOSIN"/>
    <property type="match status" value="1"/>
</dbReference>
<evidence type="ECO:0000313" key="6">
    <source>
        <dbReference type="Proteomes" id="UP000265515"/>
    </source>
</evidence>
<sequence>MVLSLFFINEKFTEQLRRSGSRAIKAMADLHRLADKDGYVSRCEFDDALKKACIFLPTEEVDVLFRAYGKGDPPVDAPKVCDCRKYPLRDHGCEHLSLKAQEQCRHAHQQQPPKQKQQHLCEKPVGDRKLVEKLCAGTYHHSKSGKIKKETSKETSNWDGRGPSGRIHLDKFLDAALGKMNDFRHKLVSAAFAKIDKDRKGYATIDEINCYYNALCQPAVMERRKDEDQMLTEYLDMSFRLLDKIFPWEFKLYHQLVSAEVREDKHFELLMMKDWKVCPDGFDVDAAENKVKLTVYRNRINLAEFFIDFDKLRSGYITGTQFQSGLVLSGVTVTEREMTALADKYRNPLDGQKRTCYRAFVDEVNTVFTLKELERTPLRYVPPVPPLLGNYTERFRIGERHLTQEKEHKLSFLIEKIRRMCKIKGVLAKPLFDDAAKNVNSTKRVGHVTMYQFRQALKTKMGISLSDDDFFLIAEKYDEQMDGMINYVAFVGAVDPPPTPFDPYRD</sequence>